<name>A0A1X3D1L8_9NEIS</name>
<evidence type="ECO:0000313" key="2">
    <source>
        <dbReference type="EMBL" id="OSI13819.1"/>
    </source>
</evidence>
<dbReference type="InterPro" id="IPR037185">
    <property type="entry name" value="EmrE-like"/>
</dbReference>
<gene>
    <name evidence="2" type="ORF">BWD09_12410</name>
</gene>
<evidence type="ECO:0000313" key="3">
    <source>
        <dbReference type="Proteomes" id="UP000193118"/>
    </source>
</evidence>
<keyword evidence="1" id="KW-1133">Transmembrane helix</keyword>
<organism evidence="2 3">
    <name type="scientific">Neisseria dentiae</name>
    <dbReference type="NCBI Taxonomy" id="194197"/>
    <lineage>
        <taxon>Bacteria</taxon>
        <taxon>Pseudomonadati</taxon>
        <taxon>Pseudomonadota</taxon>
        <taxon>Betaproteobacteria</taxon>
        <taxon>Neisseriales</taxon>
        <taxon>Neisseriaceae</taxon>
        <taxon>Neisseria</taxon>
    </lineage>
</organism>
<keyword evidence="3" id="KW-1185">Reference proteome</keyword>
<dbReference type="Proteomes" id="UP000193118">
    <property type="component" value="Unassembled WGS sequence"/>
</dbReference>
<protein>
    <submittedName>
        <fullName evidence="2">Protein RarD</fullName>
    </submittedName>
</protein>
<reference evidence="3" key="1">
    <citation type="submission" date="2017-01" db="EMBL/GenBank/DDBJ databases">
        <authorList>
            <person name="Wolfgang W.J."/>
            <person name="Cole J."/>
            <person name="Wroblewski D."/>
            <person name="Mcginnis J."/>
            <person name="Musser K.A."/>
        </authorList>
    </citation>
    <scope>NUCLEOTIDE SEQUENCE [LARGE SCALE GENOMIC DNA]</scope>
    <source>
        <strain evidence="3">DSM 19151</strain>
    </source>
</reference>
<dbReference type="RefSeq" id="WP_085367097.1">
    <property type="nucleotide sequence ID" value="NZ_MTBO01000055.1"/>
</dbReference>
<sequence>MIPHNLKGVSAAVCSNLLFILLFLHSGWMKPMSGTDVFAWRMVAMLAGLLVLVTVTRSWGRTAGFVRGVGRDWKRWFLILLPTPIIASQLWLFMWAPVNGEGVGVAMGYFLFPLMMVLGGSVLFGEKLTPLQKAAVGAACAGVGAELWHTGAFSSATVWVFGTYPVYYLMRRRLQVPALTGLLIDLLLITPFALLYIFTASDSLAMIAAQPSLVGFIVLLGAGSALAMQFNLYAGGTLPVVLFGMLSYSQLK</sequence>
<keyword evidence="1" id="KW-0472">Membrane</keyword>
<evidence type="ECO:0000256" key="1">
    <source>
        <dbReference type="SAM" id="Phobius"/>
    </source>
</evidence>
<keyword evidence="1" id="KW-0812">Transmembrane</keyword>
<feature type="transmembrane region" description="Helical" evidence="1">
    <location>
        <begin position="76"/>
        <end position="96"/>
    </location>
</feature>
<comment type="caution">
    <text evidence="2">The sequence shown here is derived from an EMBL/GenBank/DDBJ whole genome shotgun (WGS) entry which is preliminary data.</text>
</comment>
<feature type="transmembrane region" description="Helical" evidence="1">
    <location>
        <begin position="38"/>
        <end position="55"/>
    </location>
</feature>
<dbReference type="AlphaFoldDB" id="A0A1X3D1L8"/>
<dbReference type="OrthoDB" id="3250831at2"/>
<feature type="transmembrane region" description="Helical" evidence="1">
    <location>
        <begin position="178"/>
        <end position="198"/>
    </location>
</feature>
<dbReference type="EMBL" id="MTBO01000055">
    <property type="protein sequence ID" value="OSI13819.1"/>
    <property type="molecule type" value="Genomic_DNA"/>
</dbReference>
<feature type="transmembrane region" description="Helical" evidence="1">
    <location>
        <begin position="102"/>
        <end position="124"/>
    </location>
</feature>
<proteinExistence type="predicted"/>
<feature type="transmembrane region" description="Helical" evidence="1">
    <location>
        <begin position="9"/>
        <end position="26"/>
    </location>
</feature>
<accession>A0A1X3D1L8</accession>
<dbReference type="SUPFAM" id="SSF103481">
    <property type="entry name" value="Multidrug resistance efflux transporter EmrE"/>
    <property type="match status" value="1"/>
</dbReference>